<dbReference type="OrthoDB" id="9761577at2"/>
<dbReference type="NCBIfam" id="TIGR02401">
    <property type="entry name" value="trehalose_TreY"/>
    <property type="match status" value="1"/>
</dbReference>
<dbReference type="Gene3D" id="1.10.150.200">
    <property type="entry name" value="Maltooligosyl trehalose synthase, domain 3"/>
    <property type="match status" value="1"/>
</dbReference>
<feature type="domain" description="Glycosyl hydrolase family 13 catalytic" evidence="1">
    <location>
        <begin position="19"/>
        <end position="650"/>
    </location>
</feature>
<dbReference type="Gene3D" id="3.30.1590.10">
    <property type="entry name" value="Maltooligosyl trehalose synthase, domain 2"/>
    <property type="match status" value="1"/>
</dbReference>
<dbReference type="InterPro" id="IPR013797">
    <property type="entry name" value="Maltooligo_trehalose_synth_4"/>
</dbReference>
<dbReference type="Gene3D" id="3.20.20.80">
    <property type="entry name" value="Glycosidases"/>
    <property type="match status" value="1"/>
</dbReference>
<dbReference type="EMBL" id="JXSX01000003">
    <property type="protein sequence ID" value="KIR61593.1"/>
    <property type="molecule type" value="Genomic_DNA"/>
</dbReference>
<evidence type="ECO:0000313" key="2">
    <source>
        <dbReference type="EMBL" id="KIR61593.1"/>
    </source>
</evidence>
<dbReference type="PANTHER" id="PTHR10357:SF216">
    <property type="entry name" value="MALTOOLIGOSYL TREHALOSE SYNTHASE-RELATED"/>
    <property type="match status" value="1"/>
</dbReference>
<proteinExistence type="predicted"/>
<reference evidence="2 3" key="1">
    <citation type="submission" date="2015-01" db="EMBL/GenBank/DDBJ databases">
        <title>Sequencing and annotation of Micromonospora carbonacea strain JXNU-1 genome.</title>
        <authorList>
            <person name="Long Z."/>
            <person name="Huang Y."/>
            <person name="Jiang Y."/>
        </authorList>
    </citation>
    <scope>NUCLEOTIDE SEQUENCE [LARGE SCALE GENOMIC DNA]</scope>
    <source>
        <strain evidence="2 3">JXNU-1</strain>
    </source>
</reference>
<keyword evidence="3" id="KW-1185">Reference proteome</keyword>
<dbReference type="InterPro" id="IPR012767">
    <property type="entry name" value="Trehalose_TreY"/>
</dbReference>
<dbReference type="Pfam" id="PF00128">
    <property type="entry name" value="Alpha-amylase"/>
    <property type="match status" value="1"/>
</dbReference>
<dbReference type="SMART" id="SM00642">
    <property type="entry name" value="Aamy"/>
    <property type="match status" value="1"/>
</dbReference>
<organism evidence="2 3">
    <name type="scientific">Micromonospora haikouensis</name>
    <dbReference type="NCBI Taxonomy" id="686309"/>
    <lineage>
        <taxon>Bacteria</taxon>
        <taxon>Bacillati</taxon>
        <taxon>Actinomycetota</taxon>
        <taxon>Actinomycetes</taxon>
        <taxon>Micromonosporales</taxon>
        <taxon>Micromonosporaceae</taxon>
        <taxon>Micromonospora</taxon>
    </lineage>
</organism>
<evidence type="ECO:0000313" key="3">
    <source>
        <dbReference type="Proteomes" id="UP000032254"/>
    </source>
</evidence>
<dbReference type="Gene3D" id="1.10.10.470">
    <property type="entry name" value="Maltooligosyl trehalose synthase, domain 4"/>
    <property type="match status" value="1"/>
</dbReference>
<comment type="caution">
    <text evidence="2">The sequence shown here is derived from an EMBL/GenBank/DDBJ whole genome shotgun (WGS) entry which is preliminary data.</text>
</comment>
<dbReference type="InterPro" id="IPR017853">
    <property type="entry name" value="GH"/>
</dbReference>
<dbReference type="PANTHER" id="PTHR10357">
    <property type="entry name" value="ALPHA-AMYLASE FAMILY MEMBER"/>
    <property type="match status" value="1"/>
</dbReference>
<dbReference type="SUPFAM" id="SSF51445">
    <property type="entry name" value="(Trans)glycosidases"/>
    <property type="match status" value="1"/>
</dbReference>
<dbReference type="PATRIC" id="fig|47853.6.peg.6070"/>
<accession>A0A0D0VLJ7</accession>
<gene>
    <name evidence="2" type="ORF">TK50_28965</name>
</gene>
<dbReference type="GeneID" id="301308046"/>
<dbReference type="AlphaFoldDB" id="A0A0D0VLJ7"/>
<evidence type="ECO:0000259" key="1">
    <source>
        <dbReference type="SMART" id="SM00642"/>
    </source>
</evidence>
<dbReference type="GO" id="GO:0005992">
    <property type="term" value="P:trehalose biosynthetic process"/>
    <property type="evidence" value="ECO:0007669"/>
    <property type="project" value="TreeGrafter"/>
</dbReference>
<dbReference type="GO" id="GO:0047470">
    <property type="term" value="F:(1,4)-alpha-D-glucan 1-alpha-D-glucosylmutase activity"/>
    <property type="evidence" value="ECO:0007669"/>
    <property type="project" value="TreeGrafter"/>
</dbReference>
<dbReference type="RefSeq" id="WP_043968693.1">
    <property type="nucleotide sequence ID" value="NZ_JXSX01000003.1"/>
</dbReference>
<protein>
    <submittedName>
        <fullName evidence="2">Maltooligosyl trehalose synthase</fullName>
    </submittedName>
</protein>
<sequence>MPDTPDTPTRRVGSTYRVQVRPGFDLDTTAGLAGYLADLGVTHLYSAPLLTATPGSQHGYDVVDHRAVNPELGGEAARVRLVRALRAVGLGLVVDIVPNHAGVARPAANPAWWDVLRRGRDSAYARWFDIDWDRGRLLLPVLADTPDALDDLKIADGELRYHEHRFPIADGTGDGSPRQVHDRQHYELVSWRRGDRELTYRRFFAVADLAGLRVEDPEVFAATHAEVLRWAAAGEVDGIRVDHPDGLRDPAGYLARLRAAAPQAWLLVEKILEYGEELPDWPVDGTTGYDALAAVGGLFVDGAAEADFTALDARLTGRHTSWQDLTHDTKLAAATRLLAAELTRLAALAPELTPDSARAALAELAACFPVYRGYPPHGARHLAAARAEAGRRRPDLAPALDAVTRRLRDPDDELGVRFPQLSGAVMAKGVEDTAYYRWSRFVALNEVGGSPAHFGTPAAEFHRFAAARQVRWPAAMTTLSTHDTKRGEDVRARLAVLSELPDRWAERVTRWTAAAPLPDPAFAHLLWQTAVGAWPIERERLHAYAEKAAREASVATSWADPDPGFERAMHALVDRMYDDPELHAELTAFATEITPAGWSNSLGQKLVQLAMPGVPDTYQGTELWDNSLVDPDNRRPVDFGVRREKLARLDAGLPPAVDASGAAKLLVVSRTLRLRRDHPELFAGYRPVPAHGPAAAHVVAFDRGAADRGGSPPAGLHCAGAVAVATRLPLRLARAGGWRGTRLSLGGNSVTDVFTGRVYSGAELLLDDLLATLPVALLAPTDSVEAAA</sequence>
<name>A0A0D0VLJ7_9ACTN</name>
<dbReference type="CDD" id="cd11336">
    <property type="entry name" value="AmyAc_MTSase"/>
    <property type="match status" value="1"/>
</dbReference>
<dbReference type="GO" id="GO:0030980">
    <property type="term" value="P:alpha-glucan catabolic process"/>
    <property type="evidence" value="ECO:0007669"/>
    <property type="project" value="TreeGrafter"/>
</dbReference>
<dbReference type="Proteomes" id="UP000032254">
    <property type="component" value="Unassembled WGS sequence"/>
</dbReference>
<dbReference type="InterPro" id="IPR006047">
    <property type="entry name" value="GH13_cat_dom"/>
</dbReference>